<protein>
    <submittedName>
        <fullName evidence="1">Uncharacterized protein</fullName>
    </submittedName>
</protein>
<comment type="caution">
    <text evidence="1">The sequence shown here is derived from an EMBL/GenBank/DDBJ whole genome shotgun (WGS) entry which is preliminary data.</text>
</comment>
<accession>X1L0I0</accession>
<gene>
    <name evidence="1" type="ORF">S06H3_24013</name>
</gene>
<evidence type="ECO:0000313" key="1">
    <source>
        <dbReference type="EMBL" id="GAI12837.1"/>
    </source>
</evidence>
<dbReference type="EMBL" id="BARV01013210">
    <property type="protein sequence ID" value="GAI12837.1"/>
    <property type="molecule type" value="Genomic_DNA"/>
</dbReference>
<sequence length="52" mass="5819">MACKIYRIVTGSLINQDLHADNFLKNNVVGIGWYKVGDISDMTESELENKCA</sequence>
<feature type="non-terminal residue" evidence="1">
    <location>
        <position position="52"/>
    </location>
</feature>
<proteinExistence type="predicted"/>
<dbReference type="AlphaFoldDB" id="X1L0I0"/>
<reference evidence="1" key="1">
    <citation type="journal article" date="2014" name="Front. Microbiol.">
        <title>High frequency of phylogenetically diverse reductive dehalogenase-homologous genes in deep subseafloor sedimentary metagenomes.</title>
        <authorList>
            <person name="Kawai M."/>
            <person name="Futagami T."/>
            <person name="Toyoda A."/>
            <person name="Takaki Y."/>
            <person name="Nishi S."/>
            <person name="Hori S."/>
            <person name="Arai W."/>
            <person name="Tsubouchi T."/>
            <person name="Morono Y."/>
            <person name="Uchiyama I."/>
            <person name="Ito T."/>
            <person name="Fujiyama A."/>
            <person name="Inagaki F."/>
            <person name="Takami H."/>
        </authorList>
    </citation>
    <scope>NUCLEOTIDE SEQUENCE</scope>
    <source>
        <strain evidence="1">Expedition CK06-06</strain>
    </source>
</reference>
<name>X1L0I0_9ZZZZ</name>
<organism evidence="1">
    <name type="scientific">marine sediment metagenome</name>
    <dbReference type="NCBI Taxonomy" id="412755"/>
    <lineage>
        <taxon>unclassified sequences</taxon>
        <taxon>metagenomes</taxon>
        <taxon>ecological metagenomes</taxon>
    </lineage>
</organism>